<dbReference type="SMART" id="SM00034">
    <property type="entry name" value="CLECT"/>
    <property type="match status" value="1"/>
</dbReference>
<dbReference type="GO" id="GO:0030246">
    <property type="term" value="F:carbohydrate binding"/>
    <property type="evidence" value="ECO:0000318"/>
    <property type="project" value="GO_Central"/>
</dbReference>
<dbReference type="AlphaFoldDB" id="A0A139W9J1"/>
<dbReference type="GO" id="GO:0009897">
    <property type="term" value="C:external side of plasma membrane"/>
    <property type="evidence" value="ECO:0000318"/>
    <property type="project" value="GO_Central"/>
</dbReference>
<dbReference type="GO" id="GO:0038187">
    <property type="term" value="F:pattern recognition receptor activity"/>
    <property type="evidence" value="ECO:0000318"/>
    <property type="project" value="GO_Central"/>
</dbReference>
<evidence type="ECO:0000313" key="4">
    <source>
        <dbReference type="EMBL" id="KYB24590.1"/>
    </source>
</evidence>
<keyword evidence="2" id="KW-0732">Signal</keyword>
<dbReference type="eggNOG" id="KOG4297">
    <property type="taxonomic scope" value="Eukaryota"/>
</dbReference>
<evidence type="ECO:0000313" key="5">
    <source>
        <dbReference type="Proteomes" id="UP000007266"/>
    </source>
</evidence>
<evidence type="ECO:0000256" key="2">
    <source>
        <dbReference type="SAM" id="SignalP"/>
    </source>
</evidence>
<dbReference type="Gene3D" id="3.10.100.10">
    <property type="entry name" value="Mannose-Binding Protein A, subunit A"/>
    <property type="match status" value="1"/>
</dbReference>
<dbReference type="InterPro" id="IPR016187">
    <property type="entry name" value="CTDL_fold"/>
</dbReference>
<evidence type="ECO:0000256" key="1">
    <source>
        <dbReference type="ARBA" id="ARBA00023157"/>
    </source>
</evidence>
<dbReference type="InterPro" id="IPR050111">
    <property type="entry name" value="C-type_lectin/snaclec_domain"/>
</dbReference>
<dbReference type="EMBL" id="KQ972213">
    <property type="protein sequence ID" value="KYB24590.1"/>
    <property type="molecule type" value="Genomic_DNA"/>
</dbReference>
<dbReference type="Proteomes" id="UP000007266">
    <property type="component" value="Unassembled WGS sequence"/>
</dbReference>
<evidence type="ECO:0000259" key="3">
    <source>
        <dbReference type="PROSITE" id="PS50041"/>
    </source>
</evidence>
<accession>A0A139W9J1</accession>
<feature type="chain" id="PRO_5007299511" evidence="2">
    <location>
        <begin position="20"/>
        <end position="336"/>
    </location>
</feature>
<name>A0A139W9J1_TRICA</name>
<dbReference type="OMA" id="LINCAVD"/>
<reference evidence="4 5" key="2">
    <citation type="journal article" date="2010" name="Nucleic Acids Res.">
        <title>BeetleBase in 2010: revisions to provide comprehensive genomic information for Tribolium castaneum.</title>
        <authorList>
            <person name="Kim H.S."/>
            <person name="Murphy T."/>
            <person name="Xia J."/>
            <person name="Caragea D."/>
            <person name="Park Y."/>
            <person name="Beeman R.W."/>
            <person name="Lorenzen M.D."/>
            <person name="Butcher S."/>
            <person name="Manak J.R."/>
            <person name="Brown S.J."/>
        </authorList>
    </citation>
    <scope>NUCLEOTIDE SEQUENCE [LARGE SCALE GENOMIC DNA]</scope>
    <source>
        <strain evidence="4 5">Georgia GA2</strain>
    </source>
</reference>
<reference evidence="4 5" key="1">
    <citation type="journal article" date="2008" name="Nature">
        <title>The genome of the model beetle and pest Tribolium castaneum.</title>
        <authorList>
            <consortium name="Tribolium Genome Sequencing Consortium"/>
            <person name="Richards S."/>
            <person name="Gibbs R.A."/>
            <person name="Weinstock G.M."/>
            <person name="Brown S.J."/>
            <person name="Denell R."/>
            <person name="Beeman R.W."/>
            <person name="Gibbs R."/>
            <person name="Beeman R.W."/>
            <person name="Brown S.J."/>
            <person name="Bucher G."/>
            <person name="Friedrich M."/>
            <person name="Grimmelikhuijzen C.J."/>
            <person name="Klingler M."/>
            <person name="Lorenzen M."/>
            <person name="Richards S."/>
            <person name="Roth S."/>
            <person name="Schroder R."/>
            <person name="Tautz D."/>
            <person name="Zdobnov E.M."/>
            <person name="Muzny D."/>
            <person name="Gibbs R.A."/>
            <person name="Weinstock G.M."/>
            <person name="Attaway T."/>
            <person name="Bell S."/>
            <person name="Buhay C.J."/>
            <person name="Chandrabose M.N."/>
            <person name="Chavez D."/>
            <person name="Clerk-Blankenburg K.P."/>
            <person name="Cree A."/>
            <person name="Dao M."/>
            <person name="Davis C."/>
            <person name="Chacko J."/>
            <person name="Dinh H."/>
            <person name="Dugan-Rocha S."/>
            <person name="Fowler G."/>
            <person name="Garner T.T."/>
            <person name="Garnes J."/>
            <person name="Gnirke A."/>
            <person name="Hawes A."/>
            <person name="Hernandez J."/>
            <person name="Hines S."/>
            <person name="Holder M."/>
            <person name="Hume J."/>
            <person name="Jhangiani S.N."/>
            <person name="Joshi V."/>
            <person name="Khan Z.M."/>
            <person name="Jackson L."/>
            <person name="Kovar C."/>
            <person name="Kowis A."/>
            <person name="Lee S."/>
            <person name="Lewis L.R."/>
            <person name="Margolis J."/>
            <person name="Morgan M."/>
            <person name="Nazareth L.V."/>
            <person name="Nguyen N."/>
            <person name="Okwuonu G."/>
            <person name="Parker D."/>
            <person name="Richards S."/>
            <person name="Ruiz S.J."/>
            <person name="Santibanez J."/>
            <person name="Savard J."/>
            <person name="Scherer S.E."/>
            <person name="Schneider B."/>
            <person name="Sodergren E."/>
            <person name="Tautz D."/>
            <person name="Vattahil S."/>
            <person name="Villasana D."/>
            <person name="White C.S."/>
            <person name="Wright R."/>
            <person name="Park Y."/>
            <person name="Beeman R.W."/>
            <person name="Lord J."/>
            <person name="Oppert B."/>
            <person name="Lorenzen M."/>
            <person name="Brown S."/>
            <person name="Wang L."/>
            <person name="Savard J."/>
            <person name="Tautz D."/>
            <person name="Richards S."/>
            <person name="Weinstock G."/>
            <person name="Gibbs R.A."/>
            <person name="Liu Y."/>
            <person name="Worley K."/>
            <person name="Weinstock G."/>
            <person name="Elsik C.G."/>
            <person name="Reese J.T."/>
            <person name="Elhaik E."/>
            <person name="Landan G."/>
            <person name="Graur D."/>
            <person name="Arensburger P."/>
            <person name="Atkinson P."/>
            <person name="Beeman R.W."/>
            <person name="Beidler J."/>
            <person name="Brown S.J."/>
            <person name="Demuth J.P."/>
            <person name="Drury D.W."/>
            <person name="Du Y.Z."/>
            <person name="Fujiwara H."/>
            <person name="Lorenzen M."/>
            <person name="Maselli V."/>
            <person name="Osanai M."/>
            <person name="Park Y."/>
            <person name="Robertson H.M."/>
            <person name="Tu Z."/>
            <person name="Wang J.J."/>
            <person name="Wang S."/>
            <person name="Richards S."/>
            <person name="Song H."/>
            <person name="Zhang L."/>
            <person name="Sodergren E."/>
            <person name="Werner D."/>
            <person name="Stanke M."/>
            <person name="Morgenstern B."/>
            <person name="Solovyev V."/>
            <person name="Kosarev P."/>
            <person name="Brown G."/>
            <person name="Chen H.C."/>
            <person name="Ermolaeva O."/>
            <person name="Hlavina W."/>
            <person name="Kapustin Y."/>
            <person name="Kiryutin B."/>
            <person name="Kitts P."/>
            <person name="Maglott D."/>
            <person name="Pruitt K."/>
            <person name="Sapojnikov V."/>
            <person name="Souvorov A."/>
            <person name="Mackey A.J."/>
            <person name="Waterhouse R.M."/>
            <person name="Wyder S."/>
            <person name="Zdobnov E.M."/>
            <person name="Zdobnov E.M."/>
            <person name="Wyder S."/>
            <person name="Kriventseva E.V."/>
            <person name="Kadowaki T."/>
            <person name="Bork P."/>
            <person name="Aranda M."/>
            <person name="Bao R."/>
            <person name="Beermann A."/>
            <person name="Berns N."/>
            <person name="Bolognesi R."/>
            <person name="Bonneton F."/>
            <person name="Bopp D."/>
            <person name="Brown S.J."/>
            <person name="Bucher G."/>
            <person name="Butts T."/>
            <person name="Chaumot A."/>
            <person name="Denell R.E."/>
            <person name="Ferrier D.E."/>
            <person name="Friedrich M."/>
            <person name="Gordon C.M."/>
            <person name="Jindra M."/>
            <person name="Klingler M."/>
            <person name="Lan Q."/>
            <person name="Lattorff H.M."/>
            <person name="Laudet V."/>
            <person name="von Levetsow C."/>
            <person name="Liu Z."/>
            <person name="Lutz R."/>
            <person name="Lynch J.A."/>
            <person name="da Fonseca R.N."/>
            <person name="Posnien N."/>
            <person name="Reuter R."/>
            <person name="Roth S."/>
            <person name="Savard J."/>
            <person name="Schinko J.B."/>
            <person name="Schmitt C."/>
            <person name="Schoppmeier M."/>
            <person name="Schroder R."/>
            <person name="Shippy T.D."/>
            <person name="Simonnet F."/>
            <person name="Marques-Souza H."/>
            <person name="Tautz D."/>
            <person name="Tomoyasu Y."/>
            <person name="Trauner J."/>
            <person name="Van der Zee M."/>
            <person name="Vervoort M."/>
            <person name="Wittkopp N."/>
            <person name="Wimmer E.A."/>
            <person name="Yang X."/>
            <person name="Jones A.K."/>
            <person name="Sattelle D.B."/>
            <person name="Ebert P.R."/>
            <person name="Nelson D."/>
            <person name="Scott J.G."/>
            <person name="Beeman R.W."/>
            <person name="Muthukrishnan S."/>
            <person name="Kramer K.J."/>
            <person name="Arakane Y."/>
            <person name="Beeman R.W."/>
            <person name="Zhu Q."/>
            <person name="Hogenkamp D."/>
            <person name="Dixit R."/>
            <person name="Oppert B."/>
            <person name="Jiang H."/>
            <person name="Zou Z."/>
            <person name="Marshall J."/>
            <person name="Elpidina E."/>
            <person name="Vinokurov K."/>
            <person name="Oppert C."/>
            <person name="Zou Z."/>
            <person name="Evans J."/>
            <person name="Lu Z."/>
            <person name="Zhao P."/>
            <person name="Sumathipala N."/>
            <person name="Altincicek B."/>
            <person name="Vilcinskas A."/>
            <person name="Williams M."/>
            <person name="Hultmark D."/>
            <person name="Hetru C."/>
            <person name="Jiang H."/>
            <person name="Grimmelikhuijzen C.J."/>
            <person name="Hauser F."/>
            <person name="Cazzamali G."/>
            <person name="Williamson M."/>
            <person name="Park Y."/>
            <person name="Li B."/>
            <person name="Tanaka Y."/>
            <person name="Predel R."/>
            <person name="Neupert S."/>
            <person name="Schachtner J."/>
            <person name="Verleyen P."/>
            <person name="Raible F."/>
            <person name="Bork P."/>
            <person name="Friedrich M."/>
            <person name="Walden K.K."/>
            <person name="Robertson H.M."/>
            <person name="Angeli S."/>
            <person name="Foret S."/>
            <person name="Bucher G."/>
            <person name="Schuetz S."/>
            <person name="Maleszka R."/>
            <person name="Wimmer E.A."/>
            <person name="Beeman R.W."/>
            <person name="Lorenzen M."/>
            <person name="Tomoyasu Y."/>
            <person name="Miller S.C."/>
            <person name="Grossmann D."/>
            <person name="Bucher G."/>
        </authorList>
    </citation>
    <scope>NUCLEOTIDE SEQUENCE [LARGE SCALE GENOMIC DNA]</scope>
    <source>
        <strain evidence="4 5">Georgia GA2</strain>
    </source>
</reference>
<organism evidence="4 5">
    <name type="scientific">Tribolium castaneum</name>
    <name type="common">Red flour beetle</name>
    <dbReference type="NCBI Taxonomy" id="7070"/>
    <lineage>
        <taxon>Eukaryota</taxon>
        <taxon>Metazoa</taxon>
        <taxon>Ecdysozoa</taxon>
        <taxon>Arthropoda</taxon>
        <taxon>Hexapoda</taxon>
        <taxon>Insecta</taxon>
        <taxon>Pterygota</taxon>
        <taxon>Neoptera</taxon>
        <taxon>Endopterygota</taxon>
        <taxon>Coleoptera</taxon>
        <taxon>Polyphaga</taxon>
        <taxon>Cucujiformia</taxon>
        <taxon>Tenebrionidae</taxon>
        <taxon>Tenebrionidae incertae sedis</taxon>
        <taxon>Tribolium</taxon>
    </lineage>
</organism>
<sequence length="336" mass="38557">MRPQIIAIFALVLATQCDSGNNFRNGYQLDYREIARQNKITEQILQNYLEKRLFPNNHRPLKAPTVWDILPRARRKPNNNIQDVLNTTDETLENGESERVTFYNDDTKDEDDFEGMSCLSIEKHICNLARSGQAPAAAAADLSFSFTYYLVGRMFRCLLLSAFVLGGTFAAAGPSVRSGAQTTDCPNCIDDSLPSANRWTMPLLKLGEKRYYLGIFFKANYFRATQYCRFHGMHLASITSQEENDKLEKYIKDFGLGHEHFWTSGTDLAEEGHFFWMSTGRPITFTNWNAGEPNNFQYENGEEENCLELWNRDGKGLKWNDSPCSFETYFVCEVQH</sequence>
<protein>
    <submittedName>
        <fullName evidence="4">Brevican core protein-like Protein</fullName>
    </submittedName>
</protein>
<dbReference type="InterPro" id="IPR001304">
    <property type="entry name" value="C-type_lectin-like"/>
</dbReference>
<dbReference type="GO" id="GO:0006955">
    <property type="term" value="P:immune response"/>
    <property type="evidence" value="ECO:0000318"/>
    <property type="project" value="GO_Central"/>
</dbReference>
<keyword evidence="1" id="KW-1015">Disulfide bond</keyword>
<proteinExistence type="predicted"/>
<dbReference type="PROSITE" id="PS00615">
    <property type="entry name" value="C_TYPE_LECTIN_1"/>
    <property type="match status" value="1"/>
</dbReference>
<dbReference type="InterPro" id="IPR016186">
    <property type="entry name" value="C-type_lectin-like/link_sf"/>
</dbReference>
<gene>
    <name evidence="4" type="primary">AUGUSTUS-3.0.2_06978</name>
    <name evidence="4" type="ORF">TcasGA2_TC006978</name>
</gene>
<dbReference type="InParanoid" id="A0A139W9J1"/>
<dbReference type="InterPro" id="IPR018378">
    <property type="entry name" value="C-type_lectin_CS"/>
</dbReference>
<dbReference type="SUPFAM" id="SSF56436">
    <property type="entry name" value="C-type lectin-like"/>
    <property type="match status" value="1"/>
</dbReference>
<dbReference type="CDD" id="cd00037">
    <property type="entry name" value="CLECT"/>
    <property type="match status" value="1"/>
</dbReference>
<dbReference type="PANTHER" id="PTHR22803">
    <property type="entry name" value="MANNOSE, PHOSPHOLIPASE, LECTIN RECEPTOR RELATED"/>
    <property type="match status" value="1"/>
</dbReference>
<feature type="domain" description="C-type lectin" evidence="3">
    <location>
        <begin position="206"/>
        <end position="333"/>
    </location>
</feature>
<dbReference type="PROSITE" id="PS50041">
    <property type="entry name" value="C_TYPE_LECTIN_2"/>
    <property type="match status" value="1"/>
</dbReference>
<dbReference type="Pfam" id="PF00059">
    <property type="entry name" value="Lectin_C"/>
    <property type="match status" value="1"/>
</dbReference>
<feature type="signal peptide" evidence="2">
    <location>
        <begin position="1"/>
        <end position="19"/>
    </location>
</feature>
<dbReference type="FunCoup" id="A0A139W9J1">
    <property type="interactions" value="1"/>
</dbReference>
<keyword evidence="5" id="KW-1185">Reference proteome</keyword>